<keyword evidence="1" id="KW-0472">Membrane</keyword>
<feature type="transmembrane region" description="Helical" evidence="1">
    <location>
        <begin position="197"/>
        <end position="217"/>
    </location>
</feature>
<dbReference type="Proteomes" id="UP001597010">
    <property type="component" value="Unassembled WGS sequence"/>
</dbReference>
<feature type="transmembrane region" description="Helical" evidence="1">
    <location>
        <begin position="136"/>
        <end position="159"/>
    </location>
</feature>
<gene>
    <name evidence="2" type="ORF">ACFQZX_04430</name>
</gene>
<dbReference type="EMBL" id="JBHTHZ010000002">
    <property type="protein sequence ID" value="MFD0792849.1"/>
    <property type="molecule type" value="Genomic_DNA"/>
</dbReference>
<proteinExistence type="predicted"/>
<feature type="transmembrane region" description="Helical" evidence="1">
    <location>
        <begin position="166"/>
        <end position="185"/>
    </location>
</feature>
<sequence length="222" mass="25824">MFLQMHPPDGGLVYTETDLNHFFPEPWNMVSSALFLIPGIYWLIKLKGFNRQYAFLSMATWLLLIGCIGSTTYHGLRRWPVFIMMDWVPIALLCLFSSVYFWVKFSGRNYIGVIAFVVFLALTFGIRLLIPKYDIQLMISLNYTVMVLMIVLPLILLLWKMRWHNGWLVLAAFIAFGIAIGFRVYDKYTTLSIGTHFLWHTFGAIATSLMFVFIYRVNKVGY</sequence>
<dbReference type="RefSeq" id="WP_377111756.1">
    <property type="nucleotide sequence ID" value="NZ_JBHTHZ010000002.1"/>
</dbReference>
<feature type="transmembrane region" description="Helical" evidence="1">
    <location>
        <begin position="79"/>
        <end position="103"/>
    </location>
</feature>
<protein>
    <recommendedName>
        <fullName evidence="4">Hemolysin III</fullName>
    </recommendedName>
</protein>
<evidence type="ECO:0000256" key="1">
    <source>
        <dbReference type="SAM" id="Phobius"/>
    </source>
</evidence>
<comment type="caution">
    <text evidence="2">The sequence shown here is derived from an EMBL/GenBank/DDBJ whole genome shotgun (WGS) entry which is preliminary data.</text>
</comment>
<reference evidence="3" key="1">
    <citation type="journal article" date="2019" name="Int. J. Syst. Evol. Microbiol.">
        <title>The Global Catalogue of Microorganisms (GCM) 10K type strain sequencing project: providing services to taxonomists for standard genome sequencing and annotation.</title>
        <authorList>
            <consortium name="The Broad Institute Genomics Platform"/>
            <consortium name="The Broad Institute Genome Sequencing Center for Infectious Disease"/>
            <person name="Wu L."/>
            <person name="Ma J."/>
        </authorList>
    </citation>
    <scope>NUCLEOTIDE SEQUENCE [LARGE SCALE GENOMIC DNA]</scope>
    <source>
        <strain evidence="3">CCUG 61484</strain>
    </source>
</reference>
<keyword evidence="1" id="KW-0812">Transmembrane</keyword>
<accession>A0ABW3APR9</accession>
<feature type="transmembrane region" description="Helical" evidence="1">
    <location>
        <begin position="53"/>
        <end position="73"/>
    </location>
</feature>
<feature type="transmembrane region" description="Helical" evidence="1">
    <location>
        <begin position="110"/>
        <end position="130"/>
    </location>
</feature>
<evidence type="ECO:0008006" key="4">
    <source>
        <dbReference type="Google" id="ProtNLM"/>
    </source>
</evidence>
<feature type="transmembrane region" description="Helical" evidence="1">
    <location>
        <begin position="27"/>
        <end position="44"/>
    </location>
</feature>
<keyword evidence="3" id="KW-1185">Reference proteome</keyword>
<name>A0ABW3APR9_9SPHI</name>
<organism evidence="2 3">
    <name type="scientific">Mucilaginibacter litoreus</name>
    <dbReference type="NCBI Taxonomy" id="1048221"/>
    <lineage>
        <taxon>Bacteria</taxon>
        <taxon>Pseudomonadati</taxon>
        <taxon>Bacteroidota</taxon>
        <taxon>Sphingobacteriia</taxon>
        <taxon>Sphingobacteriales</taxon>
        <taxon>Sphingobacteriaceae</taxon>
        <taxon>Mucilaginibacter</taxon>
    </lineage>
</organism>
<evidence type="ECO:0000313" key="2">
    <source>
        <dbReference type="EMBL" id="MFD0792849.1"/>
    </source>
</evidence>
<keyword evidence="1" id="KW-1133">Transmembrane helix</keyword>
<evidence type="ECO:0000313" key="3">
    <source>
        <dbReference type="Proteomes" id="UP001597010"/>
    </source>
</evidence>